<dbReference type="RefSeq" id="WP_093609688.1">
    <property type="nucleotide sequence ID" value="NZ_BOMT01000010.1"/>
</dbReference>
<dbReference type="Gene3D" id="1.10.357.10">
    <property type="entry name" value="Tetracycline Repressor, domain 2"/>
    <property type="match status" value="1"/>
</dbReference>
<organism evidence="5 6">
    <name type="scientific">Actinoplanes philippinensis</name>
    <dbReference type="NCBI Taxonomy" id="35752"/>
    <lineage>
        <taxon>Bacteria</taxon>
        <taxon>Bacillati</taxon>
        <taxon>Actinomycetota</taxon>
        <taxon>Actinomycetes</taxon>
        <taxon>Micromonosporales</taxon>
        <taxon>Micromonosporaceae</taxon>
        <taxon>Actinoplanes</taxon>
    </lineage>
</organism>
<feature type="DNA-binding region" description="H-T-H motif" evidence="2">
    <location>
        <begin position="33"/>
        <end position="52"/>
    </location>
</feature>
<evidence type="ECO:0000259" key="4">
    <source>
        <dbReference type="PROSITE" id="PS50977"/>
    </source>
</evidence>
<keyword evidence="6" id="KW-1185">Reference proteome</keyword>
<protein>
    <submittedName>
        <fullName evidence="5">DNA-binding transcriptional regulator, AcrR family</fullName>
    </submittedName>
</protein>
<dbReference type="PRINTS" id="PR00455">
    <property type="entry name" value="HTHTETR"/>
</dbReference>
<evidence type="ECO:0000256" key="3">
    <source>
        <dbReference type="SAM" id="MobiDB-lite"/>
    </source>
</evidence>
<dbReference type="EMBL" id="FONV01000001">
    <property type="protein sequence ID" value="SFE41937.1"/>
    <property type="molecule type" value="Genomic_DNA"/>
</dbReference>
<gene>
    <name evidence="5" type="ORF">SAMN05421541_101650</name>
</gene>
<dbReference type="Proteomes" id="UP000199645">
    <property type="component" value="Unassembled WGS sequence"/>
</dbReference>
<dbReference type="Pfam" id="PF00440">
    <property type="entry name" value="TetR_N"/>
    <property type="match status" value="1"/>
</dbReference>
<dbReference type="GO" id="GO:0000976">
    <property type="term" value="F:transcription cis-regulatory region binding"/>
    <property type="evidence" value="ECO:0007669"/>
    <property type="project" value="TreeGrafter"/>
</dbReference>
<dbReference type="PANTHER" id="PTHR30055:SF226">
    <property type="entry name" value="HTH-TYPE TRANSCRIPTIONAL REGULATOR PKSA"/>
    <property type="match status" value="1"/>
</dbReference>
<evidence type="ECO:0000256" key="2">
    <source>
        <dbReference type="PROSITE-ProRule" id="PRU00335"/>
    </source>
</evidence>
<sequence length="227" mass="25052">MKRTQAQRSEATRGRILEATLQCLVERGYAETTTAEVLARADVPRGTLLHHFPTKADLLVGAVHYVAGRRVEALTAELAAIPAGADRLDALIDIIWRHFSSPLFWAALELWNAARTDAEVRTALLPVEKEIFAVLHDRARTLLSESSPGDPRVPTVVEFSYEVLTGLAMTGIVSGDLGRRELLIRRWKRAAAILLGRRDPATLVERARRDPPAPAPAADRARSKESR</sequence>
<dbReference type="InterPro" id="IPR050109">
    <property type="entry name" value="HTH-type_TetR-like_transc_reg"/>
</dbReference>
<feature type="domain" description="HTH tetR-type" evidence="4">
    <location>
        <begin position="10"/>
        <end position="70"/>
    </location>
</feature>
<accession>A0A1I2ADY6</accession>
<reference evidence="5 6" key="1">
    <citation type="submission" date="2016-10" db="EMBL/GenBank/DDBJ databases">
        <authorList>
            <person name="de Groot N.N."/>
        </authorList>
    </citation>
    <scope>NUCLEOTIDE SEQUENCE [LARGE SCALE GENOMIC DNA]</scope>
    <source>
        <strain evidence="5 6">DSM 43019</strain>
    </source>
</reference>
<keyword evidence="1 2" id="KW-0238">DNA-binding</keyword>
<name>A0A1I2ADY6_9ACTN</name>
<feature type="region of interest" description="Disordered" evidence="3">
    <location>
        <begin position="204"/>
        <end position="227"/>
    </location>
</feature>
<dbReference type="AlphaFoldDB" id="A0A1I2ADY6"/>
<dbReference type="SUPFAM" id="SSF46689">
    <property type="entry name" value="Homeodomain-like"/>
    <property type="match status" value="1"/>
</dbReference>
<dbReference type="InterPro" id="IPR001647">
    <property type="entry name" value="HTH_TetR"/>
</dbReference>
<dbReference type="STRING" id="35752.SAMN05421541_101650"/>
<dbReference type="OrthoDB" id="9816296at2"/>
<evidence type="ECO:0000313" key="6">
    <source>
        <dbReference type="Proteomes" id="UP000199645"/>
    </source>
</evidence>
<dbReference type="InterPro" id="IPR009057">
    <property type="entry name" value="Homeodomain-like_sf"/>
</dbReference>
<dbReference type="PROSITE" id="PS50977">
    <property type="entry name" value="HTH_TETR_2"/>
    <property type="match status" value="1"/>
</dbReference>
<dbReference type="GO" id="GO:0003700">
    <property type="term" value="F:DNA-binding transcription factor activity"/>
    <property type="evidence" value="ECO:0007669"/>
    <property type="project" value="TreeGrafter"/>
</dbReference>
<dbReference type="PANTHER" id="PTHR30055">
    <property type="entry name" value="HTH-TYPE TRANSCRIPTIONAL REGULATOR RUTR"/>
    <property type="match status" value="1"/>
</dbReference>
<evidence type="ECO:0000256" key="1">
    <source>
        <dbReference type="ARBA" id="ARBA00023125"/>
    </source>
</evidence>
<proteinExistence type="predicted"/>
<evidence type="ECO:0000313" key="5">
    <source>
        <dbReference type="EMBL" id="SFE41937.1"/>
    </source>
</evidence>